<proteinExistence type="predicted"/>
<evidence type="ECO:0000259" key="5">
    <source>
        <dbReference type="Pfam" id="PF08100"/>
    </source>
</evidence>
<dbReference type="Pfam" id="PF08100">
    <property type="entry name" value="Dimerisation"/>
    <property type="match status" value="1"/>
</dbReference>
<evidence type="ECO:0000256" key="1">
    <source>
        <dbReference type="ARBA" id="ARBA00022603"/>
    </source>
</evidence>
<organism evidence="6 7">
    <name type="scientific">Tengunoibacter tsumagoiensis</name>
    <dbReference type="NCBI Taxonomy" id="2014871"/>
    <lineage>
        <taxon>Bacteria</taxon>
        <taxon>Bacillati</taxon>
        <taxon>Chloroflexota</taxon>
        <taxon>Ktedonobacteria</taxon>
        <taxon>Ktedonobacterales</taxon>
        <taxon>Dictyobacteraceae</taxon>
        <taxon>Tengunoibacter</taxon>
    </lineage>
</organism>
<keyword evidence="1" id="KW-0489">Methyltransferase</keyword>
<keyword evidence="7" id="KW-1185">Reference proteome</keyword>
<dbReference type="InterPro" id="IPR036388">
    <property type="entry name" value="WH-like_DNA-bd_sf"/>
</dbReference>
<dbReference type="PANTHER" id="PTHR43712:SF2">
    <property type="entry name" value="O-METHYLTRANSFERASE CICE"/>
    <property type="match status" value="1"/>
</dbReference>
<sequence length="369" mass="41203">MPIRLTVVESLLGHLLPLPLLDTPLAPGLAKVIVTACELGLFDALGEKEEYLHILAERLECAPHGLQLLMQILVTTGYLRYQRGRYANTRLTRRWLVSSSPFNLTPYLLHSPDVVTIWEQLPAVVRSGKQVMSMPYEEDASQPEMKLLLARHYAGLASLAMALGGEIIQRIRVSAQADALLDVGGSHAAFSALLCQRHPHVRATILDLEPGLEAGRRTAKQQHLEERMSFVESDIVREDFTQVLDSRFDLAFYFHIAHLLQPGLNQAVLRKVIACLKPGGQLIFVDQIVDQKPWTRSGALMVQFMELTMLTVGGTCYSFATIKDWLEGLGMEQIQKHWLLTPGVSMISAVKRYSNSWSRLEPGNTGSKE</sequence>
<dbReference type="SUPFAM" id="SSF46785">
    <property type="entry name" value="Winged helix' DNA-binding domain"/>
    <property type="match status" value="1"/>
</dbReference>
<dbReference type="RefSeq" id="WP_126581761.1">
    <property type="nucleotide sequence ID" value="NZ_BIFR01000001.1"/>
</dbReference>
<dbReference type="InterPro" id="IPR029063">
    <property type="entry name" value="SAM-dependent_MTases_sf"/>
</dbReference>
<accession>A0A402A5J5</accession>
<dbReference type="OrthoDB" id="582216at2"/>
<dbReference type="GO" id="GO:0032259">
    <property type="term" value="P:methylation"/>
    <property type="evidence" value="ECO:0007669"/>
    <property type="project" value="UniProtKB-KW"/>
</dbReference>
<dbReference type="PANTHER" id="PTHR43712">
    <property type="entry name" value="PUTATIVE (AFU_ORTHOLOGUE AFUA_4G14580)-RELATED"/>
    <property type="match status" value="1"/>
</dbReference>
<name>A0A402A5J5_9CHLR</name>
<reference evidence="7" key="1">
    <citation type="submission" date="2018-12" db="EMBL/GenBank/DDBJ databases">
        <title>Tengunoibacter tsumagoiensis gen. nov., sp. nov., Dictyobacter kobayashii sp. nov., D. alpinus sp. nov., and D. joshuensis sp. nov. and description of Dictyobacteraceae fam. nov. within the order Ktedonobacterales isolated from Tengu-no-mugimeshi.</title>
        <authorList>
            <person name="Wang C.M."/>
            <person name="Zheng Y."/>
            <person name="Sakai Y."/>
            <person name="Toyoda A."/>
            <person name="Minakuchi Y."/>
            <person name="Abe K."/>
            <person name="Yokota A."/>
            <person name="Yabe S."/>
        </authorList>
    </citation>
    <scope>NUCLEOTIDE SEQUENCE [LARGE SCALE GENOMIC DNA]</scope>
    <source>
        <strain evidence="7">Uno3</strain>
    </source>
</reference>
<dbReference type="SUPFAM" id="SSF53335">
    <property type="entry name" value="S-adenosyl-L-methionine-dependent methyltransferases"/>
    <property type="match status" value="1"/>
</dbReference>
<dbReference type="CDD" id="cd02440">
    <property type="entry name" value="AdoMet_MTases"/>
    <property type="match status" value="1"/>
</dbReference>
<dbReference type="Proteomes" id="UP000287352">
    <property type="component" value="Unassembled WGS sequence"/>
</dbReference>
<feature type="domain" description="O-methyltransferase dimerisation" evidence="5">
    <location>
        <begin position="31"/>
        <end position="98"/>
    </location>
</feature>
<evidence type="ECO:0000259" key="4">
    <source>
        <dbReference type="Pfam" id="PF00891"/>
    </source>
</evidence>
<dbReference type="Gene3D" id="3.40.50.150">
    <property type="entry name" value="Vaccinia Virus protein VP39"/>
    <property type="match status" value="1"/>
</dbReference>
<dbReference type="AlphaFoldDB" id="A0A402A5J5"/>
<protein>
    <recommendedName>
        <fullName evidence="8">O-methyltransferase</fullName>
    </recommendedName>
</protein>
<dbReference type="GO" id="GO:0046983">
    <property type="term" value="F:protein dimerization activity"/>
    <property type="evidence" value="ECO:0007669"/>
    <property type="project" value="InterPro"/>
</dbReference>
<keyword evidence="2" id="KW-0808">Transferase</keyword>
<keyword evidence="3" id="KW-0949">S-adenosyl-L-methionine</keyword>
<evidence type="ECO:0000256" key="2">
    <source>
        <dbReference type="ARBA" id="ARBA00022679"/>
    </source>
</evidence>
<evidence type="ECO:0000256" key="3">
    <source>
        <dbReference type="ARBA" id="ARBA00022691"/>
    </source>
</evidence>
<dbReference type="EMBL" id="BIFR01000001">
    <property type="protein sequence ID" value="GCE14349.1"/>
    <property type="molecule type" value="Genomic_DNA"/>
</dbReference>
<comment type="caution">
    <text evidence="6">The sequence shown here is derived from an EMBL/GenBank/DDBJ whole genome shotgun (WGS) entry which is preliminary data.</text>
</comment>
<evidence type="ECO:0000313" key="6">
    <source>
        <dbReference type="EMBL" id="GCE14349.1"/>
    </source>
</evidence>
<dbReference type="Gene3D" id="1.10.10.10">
    <property type="entry name" value="Winged helix-like DNA-binding domain superfamily/Winged helix DNA-binding domain"/>
    <property type="match status" value="1"/>
</dbReference>
<dbReference type="Pfam" id="PF00891">
    <property type="entry name" value="Methyltransf_2"/>
    <property type="match status" value="1"/>
</dbReference>
<gene>
    <name evidence="6" type="ORF">KTT_42080</name>
</gene>
<dbReference type="InterPro" id="IPR012967">
    <property type="entry name" value="COMT_dimerisation"/>
</dbReference>
<dbReference type="InterPro" id="IPR016461">
    <property type="entry name" value="COMT-like"/>
</dbReference>
<dbReference type="InterPro" id="IPR001077">
    <property type="entry name" value="COMT_C"/>
</dbReference>
<feature type="domain" description="O-methyltransferase C-terminal" evidence="4">
    <location>
        <begin position="119"/>
        <end position="311"/>
    </location>
</feature>
<evidence type="ECO:0008006" key="8">
    <source>
        <dbReference type="Google" id="ProtNLM"/>
    </source>
</evidence>
<dbReference type="GO" id="GO:0008171">
    <property type="term" value="F:O-methyltransferase activity"/>
    <property type="evidence" value="ECO:0007669"/>
    <property type="project" value="InterPro"/>
</dbReference>
<evidence type="ECO:0000313" key="7">
    <source>
        <dbReference type="Proteomes" id="UP000287352"/>
    </source>
</evidence>
<dbReference type="PROSITE" id="PS51683">
    <property type="entry name" value="SAM_OMT_II"/>
    <property type="match status" value="1"/>
</dbReference>
<dbReference type="InterPro" id="IPR036390">
    <property type="entry name" value="WH_DNA-bd_sf"/>
</dbReference>